<feature type="transmembrane region" description="Helical" evidence="6">
    <location>
        <begin position="262"/>
        <end position="282"/>
    </location>
</feature>
<evidence type="ECO:0000256" key="6">
    <source>
        <dbReference type="SAM" id="Phobius"/>
    </source>
</evidence>
<keyword evidence="4 6" id="KW-1133">Transmembrane helix</keyword>
<dbReference type="InterPro" id="IPR036259">
    <property type="entry name" value="MFS_trans_sf"/>
</dbReference>
<dbReference type="InterPro" id="IPR011701">
    <property type="entry name" value="MFS"/>
</dbReference>
<feature type="transmembrane region" description="Helical" evidence="6">
    <location>
        <begin position="26"/>
        <end position="50"/>
    </location>
</feature>
<evidence type="ECO:0000313" key="7">
    <source>
        <dbReference type="EMBL" id="GAA3389286.1"/>
    </source>
</evidence>
<keyword evidence="8" id="KW-1185">Reference proteome</keyword>
<evidence type="ECO:0000256" key="2">
    <source>
        <dbReference type="ARBA" id="ARBA00022475"/>
    </source>
</evidence>
<feature type="transmembrane region" description="Helical" evidence="6">
    <location>
        <begin position="317"/>
        <end position="340"/>
    </location>
</feature>
<evidence type="ECO:0000256" key="4">
    <source>
        <dbReference type="ARBA" id="ARBA00022989"/>
    </source>
</evidence>
<dbReference type="PANTHER" id="PTHR23513">
    <property type="entry name" value="INTEGRAL MEMBRANE EFFLUX PROTEIN-RELATED"/>
    <property type="match status" value="1"/>
</dbReference>
<feature type="transmembrane region" description="Helical" evidence="6">
    <location>
        <begin position="115"/>
        <end position="134"/>
    </location>
</feature>
<comment type="caution">
    <text evidence="7">The sequence shown here is derived from an EMBL/GenBank/DDBJ whole genome shotgun (WGS) entry which is preliminary data.</text>
</comment>
<gene>
    <name evidence="7" type="ORF">GCM10020369_38830</name>
</gene>
<proteinExistence type="predicted"/>
<evidence type="ECO:0000256" key="3">
    <source>
        <dbReference type="ARBA" id="ARBA00022692"/>
    </source>
</evidence>
<evidence type="ECO:0000313" key="8">
    <source>
        <dbReference type="Proteomes" id="UP001501676"/>
    </source>
</evidence>
<feature type="transmembrane region" description="Helical" evidence="6">
    <location>
        <begin position="89"/>
        <end position="108"/>
    </location>
</feature>
<protein>
    <submittedName>
        <fullName evidence="7">MFS transporter</fullName>
    </submittedName>
</protein>
<comment type="subcellular location">
    <subcellularLocation>
        <location evidence="1">Cell membrane</location>
        <topology evidence="1">Multi-pass membrane protein</topology>
    </subcellularLocation>
</comment>
<feature type="transmembrane region" description="Helical" evidence="6">
    <location>
        <begin position="179"/>
        <end position="198"/>
    </location>
</feature>
<evidence type="ECO:0000256" key="5">
    <source>
        <dbReference type="ARBA" id="ARBA00023136"/>
    </source>
</evidence>
<feature type="transmembrane region" description="Helical" evidence="6">
    <location>
        <begin position="231"/>
        <end position="250"/>
    </location>
</feature>
<dbReference type="PANTHER" id="PTHR23513:SF11">
    <property type="entry name" value="STAPHYLOFERRIN A TRANSPORTER"/>
    <property type="match status" value="1"/>
</dbReference>
<keyword evidence="2" id="KW-1003">Cell membrane</keyword>
<dbReference type="RefSeq" id="WP_345729563.1">
    <property type="nucleotide sequence ID" value="NZ_BAAAYN010000024.1"/>
</dbReference>
<sequence>MSTPGPADALLSPGYRSVLAVPEFRAVFLAHLLTTLGIVICEIALSVLVYRRTGSPLLSALTFALGLLPYVAGGTLLSAVADRLPARRVLVVCDLLCASCACGLVLPGMPIAGLLALRCALAAIAPVFAGTRAATLGDVLSGPEGFVLGNSVLRMTSQSGQLAGFGVGGVLLAAVEPRAVLGFTVVAFGASALLIGLGTRHRPARVRRDRALLTASLAGARQLLADRRIRALYLLAWVPPLFVVVSEALLTPYVASLGRGSAALGLLMCGMPIGAIGGSLLVGTLLSHRAKVRLARPVVLLATLPPLGYLAHPDVGWALLCQIGVGCGIVYTFGLDHWFLDAVPEQLRGRAMTLLTAGAMTTQGVGMTLAGVAAEFVPVHHVIAGGGLVAALCVALVLRSVARTDP</sequence>
<dbReference type="Gene3D" id="1.20.1250.20">
    <property type="entry name" value="MFS general substrate transporter like domains"/>
    <property type="match status" value="1"/>
</dbReference>
<feature type="transmembrane region" description="Helical" evidence="6">
    <location>
        <begin position="379"/>
        <end position="398"/>
    </location>
</feature>
<dbReference type="CDD" id="cd06173">
    <property type="entry name" value="MFS_MefA_like"/>
    <property type="match status" value="1"/>
</dbReference>
<feature type="transmembrane region" description="Helical" evidence="6">
    <location>
        <begin position="57"/>
        <end position="77"/>
    </location>
</feature>
<evidence type="ECO:0000256" key="1">
    <source>
        <dbReference type="ARBA" id="ARBA00004651"/>
    </source>
</evidence>
<dbReference type="Proteomes" id="UP001501676">
    <property type="component" value="Unassembled WGS sequence"/>
</dbReference>
<dbReference type="Pfam" id="PF07690">
    <property type="entry name" value="MFS_1"/>
    <property type="match status" value="1"/>
</dbReference>
<keyword evidence="3 6" id="KW-0812">Transmembrane</keyword>
<accession>A0ABP6T0G0</accession>
<name>A0ABP6T0G0_9ACTN</name>
<dbReference type="EMBL" id="BAAAYN010000024">
    <property type="protein sequence ID" value="GAA3389286.1"/>
    <property type="molecule type" value="Genomic_DNA"/>
</dbReference>
<reference evidence="8" key="1">
    <citation type="journal article" date="2019" name="Int. J. Syst. Evol. Microbiol.">
        <title>The Global Catalogue of Microorganisms (GCM) 10K type strain sequencing project: providing services to taxonomists for standard genome sequencing and annotation.</title>
        <authorList>
            <consortium name="The Broad Institute Genomics Platform"/>
            <consortium name="The Broad Institute Genome Sequencing Center for Infectious Disease"/>
            <person name="Wu L."/>
            <person name="Ma J."/>
        </authorList>
    </citation>
    <scope>NUCLEOTIDE SEQUENCE [LARGE SCALE GENOMIC DNA]</scope>
    <source>
        <strain evidence="8">JCM 9458</strain>
    </source>
</reference>
<dbReference type="SUPFAM" id="SSF103473">
    <property type="entry name" value="MFS general substrate transporter"/>
    <property type="match status" value="1"/>
</dbReference>
<organism evidence="7 8">
    <name type="scientific">Cryptosporangium minutisporangium</name>
    <dbReference type="NCBI Taxonomy" id="113569"/>
    <lineage>
        <taxon>Bacteria</taxon>
        <taxon>Bacillati</taxon>
        <taxon>Actinomycetota</taxon>
        <taxon>Actinomycetes</taxon>
        <taxon>Cryptosporangiales</taxon>
        <taxon>Cryptosporangiaceae</taxon>
        <taxon>Cryptosporangium</taxon>
    </lineage>
</organism>
<keyword evidence="5 6" id="KW-0472">Membrane</keyword>